<dbReference type="EMBL" id="KQ103498">
    <property type="protein sequence ID" value="KMS93365.1"/>
    <property type="molecule type" value="Genomic_DNA"/>
</dbReference>
<evidence type="ECO:0000313" key="3">
    <source>
        <dbReference type="Proteomes" id="UP000035740"/>
    </source>
</evidence>
<keyword evidence="3" id="KW-1185">Reference proteome</keyword>
<protein>
    <submittedName>
        <fullName evidence="2">Uncharacterized protein</fullName>
    </submittedName>
</protein>
<evidence type="ECO:0000256" key="1">
    <source>
        <dbReference type="SAM" id="Coils"/>
    </source>
</evidence>
<dbReference type="AlphaFoldDB" id="A0A0J8DRJ9"/>
<reference evidence="2 3" key="1">
    <citation type="journal article" date="2014" name="Nature">
        <title>The genome of the recently domesticated crop plant sugar beet (Beta vulgaris).</title>
        <authorList>
            <person name="Dohm J.C."/>
            <person name="Minoche A.E."/>
            <person name="Holtgrawe D."/>
            <person name="Capella-Gutierrez S."/>
            <person name="Zakrzewski F."/>
            <person name="Tafer H."/>
            <person name="Rupp O."/>
            <person name="Sorensen T.R."/>
            <person name="Stracke R."/>
            <person name="Reinhardt R."/>
            <person name="Goesmann A."/>
            <person name="Kraft T."/>
            <person name="Schulz B."/>
            <person name="Stadler P.F."/>
            <person name="Schmidt T."/>
            <person name="Gabaldon T."/>
            <person name="Lehrach H."/>
            <person name="Weisshaar B."/>
            <person name="Himmelbauer H."/>
        </authorList>
    </citation>
    <scope>NUCLEOTIDE SEQUENCE [LARGE SCALE GENOMIC DNA]</scope>
    <source>
        <tissue evidence="2">Taproot</tissue>
    </source>
</reference>
<evidence type="ECO:0000313" key="2">
    <source>
        <dbReference type="EMBL" id="KMS93365.1"/>
    </source>
</evidence>
<gene>
    <name evidence="2" type="ORF">BVRB_032220</name>
</gene>
<sequence>VPTDRDVSGTVSSIAPHISASTSDESLRSSLSCARAELSNSTFQIDHLRKFVLDLEQENARLKSDNSSLQQQQKVPTMLSRCDDASKRTIMLEQELRRLQDELNNCEQRYHEAIAHHRLEKISIEADRDAKTRELKRVQQELEEITVLYKGKDRCLRQLQELHEAQFSKDGRSKAEDKKKLDILTSHLFQTSGRIIKPKTGL</sequence>
<keyword evidence="1" id="KW-0175">Coiled coil</keyword>
<proteinExistence type="predicted"/>
<name>A0A0J8DRJ9_BETVV</name>
<feature type="coiled-coil region" evidence="1">
    <location>
        <begin position="45"/>
        <end position="148"/>
    </location>
</feature>
<dbReference type="OrthoDB" id="10660604at2759"/>
<dbReference type="Gramene" id="KMS93365">
    <property type="protein sequence ID" value="KMS93365"/>
    <property type="gene ID" value="BVRB_032220"/>
</dbReference>
<organism evidence="2 3">
    <name type="scientific">Beta vulgaris subsp. vulgaris</name>
    <name type="common">Beet</name>
    <dbReference type="NCBI Taxonomy" id="3555"/>
    <lineage>
        <taxon>Eukaryota</taxon>
        <taxon>Viridiplantae</taxon>
        <taxon>Streptophyta</taxon>
        <taxon>Embryophyta</taxon>
        <taxon>Tracheophyta</taxon>
        <taxon>Spermatophyta</taxon>
        <taxon>Magnoliopsida</taxon>
        <taxon>eudicotyledons</taxon>
        <taxon>Gunneridae</taxon>
        <taxon>Pentapetalae</taxon>
        <taxon>Caryophyllales</taxon>
        <taxon>Chenopodiaceae</taxon>
        <taxon>Betoideae</taxon>
        <taxon>Beta</taxon>
    </lineage>
</organism>
<dbReference type="Proteomes" id="UP000035740">
    <property type="component" value="Unassembled WGS sequence"/>
</dbReference>
<feature type="non-terminal residue" evidence="2">
    <location>
        <position position="1"/>
    </location>
</feature>
<accession>A0A0J8DRJ9</accession>